<gene>
    <name evidence="2" type="ORF">SETIT_8G052000v2</name>
</gene>
<dbReference type="OMA" id="SIVCYDE"/>
<sequence length="530" mass="59131">MEDQTTQPSPGSSSAAYPRWVLLEMNYKKNDEDEDSSCSTPADVKTLAAARTTSGYPIQVSLRLAEPPAASCVCLQLQVPDDVDVRYPTVVAAHGDSVLIQVTVTNDLGGFWNATTDHFVYNAGAAAAEPPREPSLSMLPPYYITDDYSGPQAHQLHTRATGLIRRGEDELVVAELSLKPARKDSLELKTAELLLFRSGEWILKRPRMSYGDREFGELPLWLHTDTVVPIGDRVLCWVNLVMGLLFCDVFEESPILQYVQLPMDPCYGKPSNRNVCVTDGGGALKFVNIFPRCCCGFVGATGCQRSHGVYVVNTWTLRMSDMEWVKDGMVDATELWALDAYKGLPRIPLSHPVVSIDEPYVICFLMIEDNKACYRDQTVWMLMVDTRSKTIQSVSLDQGERRWYPDTLIPSNVSYYLNSYPTSRSDGTSKSNGQSQIDIERSLVQVRDDDASNSMLQSSCKLSAEPAVQASEILAALQEIPSYGLDRDDMLKAAYRILSHGNGHRFRSLLSLPRNLRKDWLLMEIKASED</sequence>
<dbReference type="EMBL" id="CM003535">
    <property type="protein sequence ID" value="RCV37305.1"/>
    <property type="molecule type" value="Genomic_DNA"/>
</dbReference>
<dbReference type="eggNOG" id="ENOG502R7NY">
    <property type="taxonomic scope" value="Eukaryota"/>
</dbReference>
<organism evidence="3 4">
    <name type="scientific">Setaria italica</name>
    <name type="common">Foxtail millet</name>
    <name type="synonym">Panicum italicum</name>
    <dbReference type="NCBI Taxonomy" id="4555"/>
    <lineage>
        <taxon>Eukaryota</taxon>
        <taxon>Viridiplantae</taxon>
        <taxon>Streptophyta</taxon>
        <taxon>Embryophyta</taxon>
        <taxon>Tracheophyta</taxon>
        <taxon>Spermatophyta</taxon>
        <taxon>Magnoliopsida</taxon>
        <taxon>Liliopsida</taxon>
        <taxon>Poales</taxon>
        <taxon>Poaceae</taxon>
        <taxon>PACMAD clade</taxon>
        <taxon>Panicoideae</taxon>
        <taxon>Panicodae</taxon>
        <taxon>Paniceae</taxon>
        <taxon>Cenchrinae</taxon>
        <taxon>Setaria</taxon>
    </lineage>
</organism>
<dbReference type="OrthoDB" id="685097at2759"/>
<dbReference type="HOGENOM" id="CLU_019112_4_0_1"/>
<accession>K3ZL67</accession>
<keyword evidence="4" id="KW-1185">Reference proteome</keyword>
<name>K3ZL67_SETIT</name>
<reference evidence="3" key="3">
    <citation type="submission" date="2018-08" db="UniProtKB">
        <authorList>
            <consortium name="EnsemblPlants"/>
        </authorList>
    </citation>
    <scope>IDENTIFICATION</scope>
    <source>
        <strain evidence="3">Yugu1</strain>
    </source>
</reference>
<dbReference type="EnsemblPlants" id="KQK93801">
    <property type="protein sequence ID" value="KQK93801"/>
    <property type="gene ID" value="SETIT_027323mg"/>
</dbReference>
<proteinExistence type="predicted"/>
<dbReference type="EMBL" id="AGNK02004666">
    <property type="status" value="NOT_ANNOTATED_CDS"/>
    <property type="molecule type" value="Genomic_DNA"/>
</dbReference>
<reference evidence="2 4" key="1">
    <citation type="journal article" date="2012" name="Nat. Biotechnol.">
        <title>Reference genome sequence of the model plant Setaria.</title>
        <authorList>
            <person name="Bennetzen J.L."/>
            <person name="Schmutz J."/>
            <person name="Wang H."/>
            <person name="Percifield R."/>
            <person name="Hawkins J."/>
            <person name="Pontaroli A.C."/>
            <person name="Estep M."/>
            <person name="Feng L."/>
            <person name="Vaughn J.N."/>
            <person name="Grimwood J."/>
            <person name="Jenkins J."/>
            <person name="Barry K."/>
            <person name="Lindquist E."/>
            <person name="Hellsten U."/>
            <person name="Deshpande S."/>
            <person name="Wang X."/>
            <person name="Wu X."/>
            <person name="Mitros T."/>
            <person name="Triplett J."/>
            <person name="Yang X."/>
            <person name="Ye C.Y."/>
            <person name="Mauro-Herrera M."/>
            <person name="Wang L."/>
            <person name="Li P."/>
            <person name="Sharma M."/>
            <person name="Sharma R."/>
            <person name="Ronald P.C."/>
            <person name="Panaud O."/>
            <person name="Kellogg E.A."/>
            <person name="Brutnell T.P."/>
            <person name="Doust A.N."/>
            <person name="Tuskan G.A."/>
            <person name="Rokhsar D."/>
            <person name="Devos K.M."/>
        </authorList>
    </citation>
    <scope>NUCLEOTIDE SEQUENCE [LARGE SCALE GENOMIC DNA]</scope>
    <source>
        <strain evidence="4">cv. Yugu1</strain>
        <strain evidence="2">Yugu1</strain>
    </source>
</reference>
<dbReference type="Pfam" id="PF07762">
    <property type="entry name" value="DUF1618"/>
    <property type="match status" value="1"/>
</dbReference>
<dbReference type="Proteomes" id="UP000004995">
    <property type="component" value="Unassembled WGS sequence"/>
</dbReference>
<dbReference type="PANTHER" id="PTHR33074">
    <property type="entry name" value="EXPRESSED PROTEIN-RELATED"/>
    <property type="match status" value="1"/>
</dbReference>
<dbReference type="AlphaFoldDB" id="K3ZL67"/>
<protein>
    <recommendedName>
        <fullName evidence="1">DUF1618 domain-containing protein</fullName>
    </recommendedName>
</protein>
<dbReference type="InterPro" id="IPR011676">
    <property type="entry name" value="DUF1618"/>
</dbReference>
<dbReference type="PANTHER" id="PTHR33074:SF124">
    <property type="entry name" value="DUF1618 DOMAIN-CONTAINING PROTEIN"/>
    <property type="match status" value="1"/>
</dbReference>
<feature type="domain" description="DUF1618" evidence="1">
    <location>
        <begin position="237"/>
        <end position="363"/>
    </location>
</feature>
<reference evidence="2" key="2">
    <citation type="submission" date="2015-07" db="EMBL/GenBank/DDBJ databases">
        <authorList>
            <person name="Noorani M."/>
        </authorList>
    </citation>
    <scope>NUCLEOTIDE SEQUENCE</scope>
    <source>
        <strain evidence="2">Yugu1</strain>
    </source>
</reference>
<dbReference type="FunCoup" id="K3ZL67">
    <property type="interactions" value="482"/>
</dbReference>
<evidence type="ECO:0000313" key="3">
    <source>
        <dbReference type="EnsemblPlants" id="KQK93801"/>
    </source>
</evidence>
<evidence type="ECO:0000259" key="1">
    <source>
        <dbReference type="Pfam" id="PF07762"/>
    </source>
</evidence>
<dbReference type="Gramene" id="KQK93801">
    <property type="protein sequence ID" value="KQK93801"/>
    <property type="gene ID" value="SETIT_027323mg"/>
</dbReference>
<evidence type="ECO:0000313" key="4">
    <source>
        <dbReference type="Proteomes" id="UP000004995"/>
    </source>
</evidence>
<evidence type="ECO:0000313" key="2">
    <source>
        <dbReference type="EMBL" id="RCV37305.1"/>
    </source>
</evidence>